<dbReference type="Proteomes" id="UP000274504">
    <property type="component" value="Unassembled WGS sequence"/>
</dbReference>
<dbReference type="Pfam" id="PF10557">
    <property type="entry name" value="Cullin_Nedd8"/>
    <property type="match status" value="1"/>
</dbReference>
<dbReference type="InterPro" id="IPR036390">
    <property type="entry name" value="WH_DNA-bd_sf"/>
</dbReference>
<dbReference type="OrthoDB" id="27073at2759"/>
<name>A0A0R3SYQ4_HYMDI</name>
<proteinExistence type="predicted"/>
<gene>
    <name evidence="2" type="ORF">HDID_LOCUS10897</name>
</gene>
<feature type="domain" description="Cullin neddylation" evidence="1">
    <location>
        <begin position="117"/>
        <end position="164"/>
    </location>
</feature>
<dbReference type="WBParaSite" id="HDID_0001089901-mRNA-1">
    <property type="protein sequence ID" value="HDID_0001089901-mRNA-1"/>
    <property type="gene ID" value="HDID_0001089901"/>
</dbReference>
<dbReference type="EMBL" id="UYSG01012074">
    <property type="protein sequence ID" value="VDL64265.1"/>
    <property type="molecule type" value="Genomic_DNA"/>
</dbReference>
<evidence type="ECO:0000259" key="1">
    <source>
        <dbReference type="Pfam" id="PF10557"/>
    </source>
</evidence>
<dbReference type="InterPro" id="IPR036388">
    <property type="entry name" value="WH-like_DNA-bd_sf"/>
</dbReference>
<reference evidence="4" key="1">
    <citation type="submission" date="2017-02" db="UniProtKB">
        <authorList>
            <consortium name="WormBaseParasite"/>
        </authorList>
    </citation>
    <scope>IDENTIFICATION</scope>
</reference>
<organism evidence="4">
    <name type="scientific">Hymenolepis diminuta</name>
    <name type="common">Rat tapeworm</name>
    <dbReference type="NCBI Taxonomy" id="6216"/>
    <lineage>
        <taxon>Eukaryota</taxon>
        <taxon>Metazoa</taxon>
        <taxon>Spiralia</taxon>
        <taxon>Lophotrochozoa</taxon>
        <taxon>Platyhelminthes</taxon>
        <taxon>Cestoda</taxon>
        <taxon>Eucestoda</taxon>
        <taxon>Cyclophyllidea</taxon>
        <taxon>Hymenolepididae</taxon>
        <taxon>Hymenolepis</taxon>
    </lineage>
</organism>
<reference evidence="2 3" key="2">
    <citation type="submission" date="2018-11" db="EMBL/GenBank/DDBJ databases">
        <authorList>
            <consortium name="Pathogen Informatics"/>
        </authorList>
    </citation>
    <scope>NUCLEOTIDE SEQUENCE [LARGE SCALE GENOMIC DNA]</scope>
</reference>
<accession>A0A0R3SYQ4</accession>
<dbReference type="AlphaFoldDB" id="A0A0R3SYQ4"/>
<dbReference type="InterPro" id="IPR019559">
    <property type="entry name" value="Cullin_neddylation_domain"/>
</dbReference>
<protein>
    <submittedName>
        <fullName evidence="4">Cullin_Nedd8 domain-containing protein</fullName>
    </submittedName>
</protein>
<dbReference type="Gene3D" id="1.10.10.10">
    <property type="entry name" value="Winged helix-like DNA-binding domain superfamily/Winged helix DNA-binding domain"/>
    <property type="match status" value="1"/>
</dbReference>
<dbReference type="SUPFAM" id="SSF46785">
    <property type="entry name" value="Winged helix' DNA-binding domain"/>
    <property type="match status" value="1"/>
</dbReference>
<evidence type="ECO:0000313" key="2">
    <source>
        <dbReference type="EMBL" id="VDL64265.1"/>
    </source>
</evidence>
<evidence type="ECO:0000313" key="4">
    <source>
        <dbReference type="WBParaSite" id="HDID_0001089901-mRNA-1"/>
    </source>
</evidence>
<evidence type="ECO:0000313" key="3">
    <source>
        <dbReference type="Proteomes" id="UP000274504"/>
    </source>
</evidence>
<sequence length="165" mass="18919">MKVDNSIISFYHSPFLADHRVHKVEADCKLLYTDDGRQNTVQLSTLRVVSLRDIDHMILEDLRLNLIPENVVFSAMEAEEMVTEVGFLKLFSPDDFSPINKFRNKGKQVKKEDCTIFTHSVIVLILKCQKSMTHAELLKNVKEEAKGRFQPATDDIKTGIEKLVQ</sequence>